<dbReference type="PANTHER" id="PTHR21301:SF12">
    <property type="match status" value="1"/>
</dbReference>
<feature type="domain" description="GIY-YIG" evidence="1">
    <location>
        <begin position="501"/>
        <end position="547"/>
    </location>
</feature>
<sequence length="547" mass="62817">MLCEKDLRDVTHGNQGKHRVTKRGPALSYPMFTLVTSENIAESRAVGLISESKLGTFDKETLVNPFLVKLKKTLDEFEKDIINGKRNKFYRDKMDFGKDQAFKDIEDLRLNSSKYNNLSAGERRALKELCNNTEFLVREADKGGNVVLWPHEMYSIEVLRQLNNTNNYHVLPSDPTWVFKGKLDHLIKEATGEGILNKREADFLVTHHPVVPTFYILPKVHKSLNRPPGRPIVSGIGGIMERPCIYLDHFLQPMALSRLLYKGLSTFDDTSGRSDGSRGYPVDFLDIKLTLEGNRVSSCLYRKSTATNNLLHYSSFHPVHLKNGIPKGQFLRLHRNCSSSDDFLRLAGDLTTRFISRQYPRKIVSRGFQAAKQRDRLSLFGRQERESVQPLSLITIYNNQWSDVYRILNKNWNILLSEPKLVSHITPSPKIVARRATNLKDQLCHSHYQRPKSKLRTGQRIRGTFPCGGCNVCQFMIAQEEISIDVLSSPLKCNFYFKCRSTNHVYVLLCDCPKLYVGQTSQQLRRRCQQHISNINMARRDLSRGRN</sequence>
<protein>
    <recommendedName>
        <fullName evidence="1">GIY-YIG domain-containing protein</fullName>
    </recommendedName>
</protein>
<organism evidence="2 3">
    <name type="scientific">Ranitomeya imitator</name>
    <name type="common">mimic poison frog</name>
    <dbReference type="NCBI Taxonomy" id="111125"/>
    <lineage>
        <taxon>Eukaryota</taxon>
        <taxon>Metazoa</taxon>
        <taxon>Chordata</taxon>
        <taxon>Craniata</taxon>
        <taxon>Vertebrata</taxon>
        <taxon>Euteleostomi</taxon>
        <taxon>Amphibia</taxon>
        <taxon>Batrachia</taxon>
        <taxon>Anura</taxon>
        <taxon>Neobatrachia</taxon>
        <taxon>Hyloidea</taxon>
        <taxon>Dendrobatidae</taxon>
        <taxon>Dendrobatinae</taxon>
        <taxon>Ranitomeya</taxon>
    </lineage>
</organism>
<dbReference type="InterPro" id="IPR058912">
    <property type="entry name" value="HTH_animal"/>
</dbReference>
<dbReference type="EMBL" id="CAUEEQ010004446">
    <property type="protein sequence ID" value="CAJ0927374.1"/>
    <property type="molecule type" value="Genomic_DNA"/>
</dbReference>
<evidence type="ECO:0000313" key="3">
    <source>
        <dbReference type="Proteomes" id="UP001176940"/>
    </source>
</evidence>
<accession>A0ABN9KX22</accession>
<proteinExistence type="predicted"/>
<gene>
    <name evidence="2" type="ORF">RIMI_LOCUS3030828</name>
</gene>
<dbReference type="PANTHER" id="PTHR21301">
    <property type="entry name" value="REVERSE TRANSCRIPTASE"/>
    <property type="match status" value="1"/>
</dbReference>
<comment type="caution">
    <text evidence="2">The sequence shown here is derived from an EMBL/GenBank/DDBJ whole genome shotgun (WGS) entry which is preliminary data.</text>
</comment>
<dbReference type="Proteomes" id="UP001176940">
    <property type="component" value="Unassembled WGS sequence"/>
</dbReference>
<keyword evidence="3" id="KW-1185">Reference proteome</keyword>
<evidence type="ECO:0000259" key="1">
    <source>
        <dbReference type="PROSITE" id="PS50164"/>
    </source>
</evidence>
<name>A0ABN9KX22_9NEOB</name>
<dbReference type="Pfam" id="PF26215">
    <property type="entry name" value="HTH_animal"/>
    <property type="match status" value="1"/>
</dbReference>
<evidence type="ECO:0000313" key="2">
    <source>
        <dbReference type="EMBL" id="CAJ0927374.1"/>
    </source>
</evidence>
<dbReference type="InterPro" id="IPR000305">
    <property type="entry name" value="GIY-YIG_endonuc"/>
</dbReference>
<dbReference type="PROSITE" id="PS50164">
    <property type="entry name" value="GIY_YIG"/>
    <property type="match status" value="1"/>
</dbReference>
<reference evidence="2" key="1">
    <citation type="submission" date="2023-07" db="EMBL/GenBank/DDBJ databases">
        <authorList>
            <person name="Stuckert A."/>
        </authorList>
    </citation>
    <scope>NUCLEOTIDE SEQUENCE</scope>
</reference>